<gene>
    <name evidence="3" type="ORF">PHMEG_00022255</name>
</gene>
<evidence type="ECO:0000313" key="3">
    <source>
        <dbReference type="EMBL" id="OWZ05622.1"/>
    </source>
</evidence>
<organism evidence="3 4">
    <name type="scientific">Phytophthora megakarya</name>
    <dbReference type="NCBI Taxonomy" id="4795"/>
    <lineage>
        <taxon>Eukaryota</taxon>
        <taxon>Sar</taxon>
        <taxon>Stramenopiles</taxon>
        <taxon>Oomycota</taxon>
        <taxon>Peronosporomycetes</taxon>
        <taxon>Peronosporales</taxon>
        <taxon>Peronosporaceae</taxon>
        <taxon>Phytophthora</taxon>
    </lineage>
</organism>
<dbReference type="Pfam" id="PF07727">
    <property type="entry name" value="RVT_2"/>
    <property type="match status" value="1"/>
</dbReference>
<proteinExistence type="predicted"/>
<protein>
    <submittedName>
        <fullName evidence="3">Integrase, catalytic core protein</fullName>
    </submittedName>
</protein>
<sequence>MTTTGVFKHTLIRRLLWMALSLGSQFPKEALDLEYQSLLENGTWKLTKLSIGYKALPRHWVLAVKYNADGSIERFKARLVAQGNHQEFGVNCDEVYAPARFKSLRLVLAIGTILDCHIHQMDVHTAFLNGSMDGEQNVSMYQPPGYRQSGHEGLVCELKKSIYGLKQAPKIWYKALHKFFRGLGFIRCNKEYCIYVQKVGKHW</sequence>
<feature type="chain" id="PRO_5012511016" evidence="1">
    <location>
        <begin position="31"/>
        <end position="203"/>
    </location>
</feature>
<name>A0A225VJX5_9STRA</name>
<dbReference type="STRING" id="4795.A0A225VJX5"/>
<dbReference type="EMBL" id="NBNE01004337">
    <property type="protein sequence ID" value="OWZ05622.1"/>
    <property type="molecule type" value="Genomic_DNA"/>
</dbReference>
<evidence type="ECO:0000313" key="4">
    <source>
        <dbReference type="Proteomes" id="UP000198211"/>
    </source>
</evidence>
<feature type="signal peptide" evidence="1">
    <location>
        <begin position="1"/>
        <end position="30"/>
    </location>
</feature>
<dbReference type="Proteomes" id="UP000198211">
    <property type="component" value="Unassembled WGS sequence"/>
</dbReference>
<comment type="caution">
    <text evidence="3">The sequence shown here is derived from an EMBL/GenBank/DDBJ whole genome shotgun (WGS) entry which is preliminary data.</text>
</comment>
<keyword evidence="1" id="KW-0732">Signal</keyword>
<dbReference type="InterPro" id="IPR013103">
    <property type="entry name" value="RVT_2"/>
</dbReference>
<evidence type="ECO:0000256" key="1">
    <source>
        <dbReference type="SAM" id="SignalP"/>
    </source>
</evidence>
<keyword evidence="4" id="KW-1185">Reference proteome</keyword>
<dbReference type="AlphaFoldDB" id="A0A225VJX5"/>
<reference evidence="4" key="1">
    <citation type="submission" date="2017-03" db="EMBL/GenBank/DDBJ databases">
        <title>Phytopthora megakarya and P. palmivora, two closely related causual agents of cacao black pod achieved similar genome size and gene model numbers by different mechanisms.</title>
        <authorList>
            <person name="Ali S."/>
            <person name="Shao J."/>
            <person name="Larry D.J."/>
            <person name="Kronmiller B."/>
            <person name="Shen D."/>
            <person name="Strem M.D."/>
            <person name="Melnick R.L."/>
            <person name="Guiltinan M.J."/>
            <person name="Tyler B.M."/>
            <person name="Meinhardt L.W."/>
            <person name="Bailey B.A."/>
        </authorList>
    </citation>
    <scope>NUCLEOTIDE SEQUENCE [LARGE SCALE GENOMIC DNA]</scope>
    <source>
        <strain evidence="4">zdho120</strain>
    </source>
</reference>
<evidence type="ECO:0000259" key="2">
    <source>
        <dbReference type="Pfam" id="PF07727"/>
    </source>
</evidence>
<feature type="domain" description="Reverse transcriptase Ty1/copia-type" evidence="2">
    <location>
        <begin position="41"/>
        <end position="201"/>
    </location>
</feature>
<dbReference type="OrthoDB" id="123274at2759"/>
<accession>A0A225VJX5</accession>